<evidence type="ECO:0000259" key="2">
    <source>
        <dbReference type="PROSITE" id="PS51352"/>
    </source>
</evidence>
<comment type="caution">
    <text evidence="3">The sequence shown here is derived from an EMBL/GenBank/DDBJ whole genome shotgun (WGS) entry which is preliminary data.</text>
</comment>
<dbReference type="GO" id="GO:0006950">
    <property type="term" value="P:response to stress"/>
    <property type="evidence" value="ECO:0007669"/>
    <property type="project" value="UniProtKB-ARBA"/>
</dbReference>
<dbReference type="Gene3D" id="3.40.30.10">
    <property type="entry name" value="Glutaredoxin"/>
    <property type="match status" value="1"/>
</dbReference>
<dbReference type="AlphaFoldDB" id="A0A2S8FLB3"/>
<reference evidence="3 4" key="1">
    <citation type="submission" date="2018-02" db="EMBL/GenBank/DDBJ databases">
        <title>Comparative genomes isolates from brazilian mangrove.</title>
        <authorList>
            <person name="Araujo J.E."/>
            <person name="Taketani R.G."/>
            <person name="Silva M.C.P."/>
            <person name="Loureco M.V."/>
            <person name="Andreote F.D."/>
        </authorList>
    </citation>
    <scope>NUCLEOTIDE SEQUENCE [LARGE SCALE GENOMIC DNA]</scope>
    <source>
        <strain evidence="3 4">NAP PRIS-MGV</strain>
    </source>
</reference>
<feature type="compositionally biased region" description="Basic residues" evidence="1">
    <location>
        <begin position="15"/>
        <end position="27"/>
    </location>
</feature>
<evidence type="ECO:0000313" key="4">
    <source>
        <dbReference type="Proteomes" id="UP000239388"/>
    </source>
</evidence>
<gene>
    <name evidence="3" type="ORF">C5Y98_17605</name>
</gene>
<dbReference type="EMBL" id="PUIB01000018">
    <property type="protein sequence ID" value="PQO32956.1"/>
    <property type="molecule type" value="Genomic_DNA"/>
</dbReference>
<evidence type="ECO:0000256" key="1">
    <source>
        <dbReference type="SAM" id="MobiDB-lite"/>
    </source>
</evidence>
<dbReference type="PROSITE" id="PS51352">
    <property type="entry name" value="THIOREDOXIN_2"/>
    <property type="match status" value="1"/>
</dbReference>
<name>A0A2S8FLB3_9BACT</name>
<evidence type="ECO:0000313" key="3">
    <source>
        <dbReference type="EMBL" id="PQO32956.1"/>
    </source>
</evidence>
<proteinExistence type="predicted"/>
<dbReference type="Gene3D" id="1.25.40.10">
    <property type="entry name" value="Tetratricopeptide repeat domain"/>
    <property type="match status" value="1"/>
</dbReference>
<protein>
    <recommendedName>
        <fullName evidence="2">Thioredoxin domain-containing protein</fullName>
    </recommendedName>
</protein>
<dbReference type="Proteomes" id="UP000239388">
    <property type="component" value="Unassembled WGS sequence"/>
</dbReference>
<organism evidence="3 4">
    <name type="scientific">Blastopirellula marina</name>
    <dbReference type="NCBI Taxonomy" id="124"/>
    <lineage>
        <taxon>Bacteria</taxon>
        <taxon>Pseudomonadati</taxon>
        <taxon>Planctomycetota</taxon>
        <taxon>Planctomycetia</taxon>
        <taxon>Pirellulales</taxon>
        <taxon>Pirellulaceae</taxon>
        <taxon>Blastopirellula</taxon>
    </lineage>
</organism>
<dbReference type="InterPro" id="IPR036249">
    <property type="entry name" value="Thioredoxin-like_sf"/>
</dbReference>
<feature type="region of interest" description="Disordered" evidence="1">
    <location>
        <begin position="1"/>
        <end position="41"/>
    </location>
</feature>
<feature type="domain" description="Thioredoxin" evidence="2">
    <location>
        <begin position="98"/>
        <end position="232"/>
    </location>
</feature>
<dbReference type="SUPFAM" id="SSF52833">
    <property type="entry name" value="Thioredoxin-like"/>
    <property type="match status" value="1"/>
</dbReference>
<accession>A0A2S8FLB3</accession>
<dbReference type="SUPFAM" id="SSF48452">
    <property type="entry name" value="TPR-like"/>
    <property type="match status" value="1"/>
</dbReference>
<dbReference type="Pfam" id="PF13899">
    <property type="entry name" value="Thioredoxin_7"/>
    <property type="match status" value="1"/>
</dbReference>
<dbReference type="InterPro" id="IPR013766">
    <property type="entry name" value="Thioredoxin_domain"/>
</dbReference>
<sequence>MVPGQRSAEVDRLPHVRSQRRRLARQSRHPDPSPVESVSPLISPTAAANQATRFCRNVTITDVSRLRVYRFDRRTIMRCLSFRLPWIALMLLALNNLLTVGNTAEPIDWKQDLSAGNELAETTSRDLFLLFTGRTWCGPCIALEANVLSQDRFRDAVQGSFVMVEFDFPADDSDRTSEVISNLQAMQERYVISYFPTIVLTDSTGRPYAYLSHYDSSTGPDPLIRQIQSAQKAREARDNYFHVASKSHGAERIIQLHRGLEAIAPLMGKPDEQETDALLKWYQAEIDEIVSFHGDLPAGIVETYRQRIDAQAASKPVKEIEAKLQAFEASKEFRGAVAYLDERMKTIDDLELRQRLAWSRIAFLERDKQYQRALAESRRLLRDGNLDSAQREQLLDREAYNLFSLNRMDEALAHYDRRIEAATENSPQRLRLMGRKAQHALSRLEPEHSIPIWEAYRHAIGNESADWFDTTVLLARQYQKTDQHTQAITLFEEALVKQDDAWVLIDLIRSFQATGHDDQAKQLLAKVRAEQARLAASPRAADRDEAEDLETRLRTIHLPVK</sequence>
<dbReference type="InterPro" id="IPR011990">
    <property type="entry name" value="TPR-like_helical_dom_sf"/>
</dbReference>